<keyword evidence="12" id="KW-1185">Reference proteome</keyword>
<reference evidence="11 12" key="1">
    <citation type="submission" date="2020-08" db="EMBL/GenBank/DDBJ databases">
        <title>Genomic Encyclopedia of Type Strains, Phase IV (KMG-V): Genome sequencing to study the core and pangenomes of soil and plant-associated prokaryotes.</title>
        <authorList>
            <person name="Whitman W."/>
        </authorList>
    </citation>
    <scope>NUCLEOTIDE SEQUENCE [LARGE SCALE GENOMIC DNA]</scope>
    <source>
        <strain evidence="11 12">X5P2</strain>
    </source>
</reference>
<feature type="domain" description="TonB C-terminal" evidence="10">
    <location>
        <begin position="129"/>
        <end position="218"/>
    </location>
</feature>
<evidence type="ECO:0000256" key="7">
    <source>
        <dbReference type="ARBA" id="ARBA00022927"/>
    </source>
</evidence>
<dbReference type="InterPro" id="IPR006260">
    <property type="entry name" value="TonB/TolA_C"/>
</dbReference>
<dbReference type="SUPFAM" id="SSF74653">
    <property type="entry name" value="TolA/TonB C-terminal domain"/>
    <property type="match status" value="1"/>
</dbReference>
<sequence>MPRNEDIDSSSPDLRKENFGKVALDCIMLDQKITKIPFPPLGLFPTYCFDTDKTILRLSYDFGSQVIVRNAIGIFQARNVATDVTVKESNQIQAAARISKLETTASMPLPAIDPTALAPIDKSATGVAPGVMAGHKLAGSNPIYPVAARMRHISGTVTFVAIIGTDGRIHSLRIVSAPDPDLAIAALAAVRTWTYTPYLLNGEPVEVTTQIRVNFNFS</sequence>
<keyword evidence="5" id="KW-0997">Cell inner membrane</keyword>
<dbReference type="InterPro" id="IPR037682">
    <property type="entry name" value="TonB_C"/>
</dbReference>
<proteinExistence type="inferred from homology"/>
<dbReference type="Gene3D" id="3.30.1150.10">
    <property type="match status" value="1"/>
</dbReference>
<keyword evidence="9" id="KW-0472">Membrane</keyword>
<comment type="caution">
    <text evidence="11">The sequence shown here is derived from an EMBL/GenBank/DDBJ whole genome shotgun (WGS) entry which is preliminary data.</text>
</comment>
<evidence type="ECO:0000256" key="1">
    <source>
        <dbReference type="ARBA" id="ARBA00004383"/>
    </source>
</evidence>
<dbReference type="PROSITE" id="PS52015">
    <property type="entry name" value="TONB_CTD"/>
    <property type="match status" value="1"/>
</dbReference>
<evidence type="ECO:0000256" key="9">
    <source>
        <dbReference type="ARBA" id="ARBA00023136"/>
    </source>
</evidence>
<name>A0A9X0U2G5_9BACT</name>
<dbReference type="InterPro" id="IPR051045">
    <property type="entry name" value="TonB-dependent_transducer"/>
</dbReference>
<comment type="similarity">
    <text evidence="2">Belongs to the TonB family.</text>
</comment>
<evidence type="ECO:0000256" key="6">
    <source>
        <dbReference type="ARBA" id="ARBA00022692"/>
    </source>
</evidence>
<evidence type="ECO:0000259" key="10">
    <source>
        <dbReference type="PROSITE" id="PS52015"/>
    </source>
</evidence>
<evidence type="ECO:0000313" key="11">
    <source>
        <dbReference type="EMBL" id="MBB5327354.1"/>
    </source>
</evidence>
<dbReference type="EMBL" id="JACHEB010000002">
    <property type="protein sequence ID" value="MBB5327354.1"/>
    <property type="molecule type" value="Genomic_DNA"/>
</dbReference>
<dbReference type="NCBIfam" id="TIGR01352">
    <property type="entry name" value="tonB_Cterm"/>
    <property type="match status" value="1"/>
</dbReference>
<keyword evidence="3" id="KW-0813">Transport</keyword>
<dbReference type="PANTHER" id="PTHR33446">
    <property type="entry name" value="PROTEIN TONB-RELATED"/>
    <property type="match status" value="1"/>
</dbReference>
<dbReference type="Pfam" id="PF03544">
    <property type="entry name" value="TonB_C"/>
    <property type="match status" value="1"/>
</dbReference>
<dbReference type="GO" id="GO:0015031">
    <property type="term" value="P:protein transport"/>
    <property type="evidence" value="ECO:0007669"/>
    <property type="project" value="UniProtKB-KW"/>
</dbReference>
<accession>A0A9X0U2G5</accession>
<evidence type="ECO:0000256" key="8">
    <source>
        <dbReference type="ARBA" id="ARBA00022989"/>
    </source>
</evidence>
<evidence type="ECO:0000256" key="3">
    <source>
        <dbReference type="ARBA" id="ARBA00022448"/>
    </source>
</evidence>
<dbReference type="GO" id="GO:0031992">
    <property type="term" value="F:energy transducer activity"/>
    <property type="evidence" value="ECO:0007669"/>
    <property type="project" value="TreeGrafter"/>
</dbReference>
<dbReference type="RefSeq" id="WP_183973995.1">
    <property type="nucleotide sequence ID" value="NZ_JACHEB010000002.1"/>
</dbReference>
<keyword evidence="8" id="KW-1133">Transmembrane helix</keyword>
<evidence type="ECO:0000256" key="5">
    <source>
        <dbReference type="ARBA" id="ARBA00022519"/>
    </source>
</evidence>
<keyword evidence="7" id="KW-0653">Protein transport</keyword>
<organism evidence="11 12">
    <name type="scientific">Tunturiibacter gelidiferens</name>
    <dbReference type="NCBI Taxonomy" id="3069689"/>
    <lineage>
        <taxon>Bacteria</taxon>
        <taxon>Pseudomonadati</taxon>
        <taxon>Acidobacteriota</taxon>
        <taxon>Terriglobia</taxon>
        <taxon>Terriglobales</taxon>
        <taxon>Acidobacteriaceae</taxon>
        <taxon>Tunturiibacter</taxon>
    </lineage>
</organism>
<evidence type="ECO:0000256" key="2">
    <source>
        <dbReference type="ARBA" id="ARBA00006555"/>
    </source>
</evidence>
<dbReference type="Proteomes" id="UP000535182">
    <property type="component" value="Unassembled WGS sequence"/>
</dbReference>
<dbReference type="PANTHER" id="PTHR33446:SF2">
    <property type="entry name" value="PROTEIN TONB"/>
    <property type="match status" value="1"/>
</dbReference>
<protein>
    <submittedName>
        <fullName evidence="11">TonB family protein</fullName>
    </submittedName>
</protein>
<evidence type="ECO:0000313" key="12">
    <source>
        <dbReference type="Proteomes" id="UP000535182"/>
    </source>
</evidence>
<gene>
    <name evidence="11" type="ORF">HDF14_000959</name>
</gene>
<dbReference type="GO" id="GO:0098797">
    <property type="term" value="C:plasma membrane protein complex"/>
    <property type="evidence" value="ECO:0007669"/>
    <property type="project" value="TreeGrafter"/>
</dbReference>
<dbReference type="GO" id="GO:0055085">
    <property type="term" value="P:transmembrane transport"/>
    <property type="evidence" value="ECO:0007669"/>
    <property type="project" value="InterPro"/>
</dbReference>
<dbReference type="AlphaFoldDB" id="A0A9X0U2G5"/>
<evidence type="ECO:0000256" key="4">
    <source>
        <dbReference type="ARBA" id="ARBA00022475"/>
    </source>
</evidence>
<keyword evidence="4" id="KW-1003">Cell membrane</keyword>
<comment type="subcellular location">
    <subcellularLocation>
        <location evidence="1">Cell inner membrane</location>
        <topology evidence="1">Single-pass membrane protein</topology>
        <orientation evidence="1">Periplasmic side</orientation>
    </subcellularLocation>
</comment>
<keyword evidence="6" id="KW-0812">Transmembrane</keyword>